<evidence type="ECO:0000313" key="3">
    <source>
        <dbReference type="Proteomes" id="UP000215127"/>
    </source>
</evidence>
<evidence type="ECO:0000313" key="2">
    <source>
        <dbReference type="EMBL" id="SMQ51983.1"/>
    </source>
</evidence>
<dbReference type="EMBL" id="LT853697">
    <property type="protein sequence ID" value="SMQ51983.1"/>
    <property type="molecule type" value="Genomic_DNA"/>
</dbReference>
<dbReference type="Proteomes" id="UP000215127">
    <property type="component" value="Chromosome 6"/>
</dbReference>
<organism evidence="2 3">
    <name type="scientific">Zymoseptoria tritici (strain ST99CH_3D7)</name>
    <dbReference type="NCBI Taxonomy" id="1276538"/>
    <lineage>
        <taxon>Eukaryota</taxon>
        <taxon>Fungi</taxon>
        <taxon>Dikarya</taxon>
        <taxon>Ascomycota</taxon>
        <taxon>Pezizomycotina</taxon>
        <taxon>Dothideomycetes</taxon>
        <taxon>Dothideomycetidae</taxon>
        <taxon>Mycosphaerellales</taxon>
        <taxon>Mycosphaerellaceae</taxon>
        <taxon>Zymoseptoria</taxon>
    </lineage>
</organism>
<keyword evidence="3" id="KW-1185">Reference proteome</keyword>
<gene>
    <name evidence="2" type="ORF">ZT3D7_G7136</name>
</gene>
<protein>
    <submittedName>
        <fullName evidence="2">Uncharacterized protein</fullName>
    </submittedName>
</protein>
<accession>A0A1X7RX23</accession>
<sequence length="120" mass="13406">MWIPYMGPPLFVRSCTARASFMISVNRLGGTVLHKEKVRRQHDYGEASRSSTHSAREASISDVLSELDLPEITQVAEQQTHTTHRGTVKLKPCKRSGDRTSIWSTCIFNSETVGLHAEHG</sequence>
<evidence type="ECO:0000256" key="1">
    <source>
        <dbReference type="SAM" id="MobiDB-lite"/>
    </source>
</evidence>
<feature type="region of interest" description="Disordered" evidence="1">
    <location>
        <begin position="39"/>
        <end position="59"/>
    </location>
</feature>
<name>A0A1X7RX23_ZYMT9</name>
<proteinExistence type="predicted"/>
<dbReference type="AlphaFoldDB" id="A0A1X7RX23"/>
<reference evidence="2 3" key="1">
    <citation type="submission" date="2016-06" db="EMBL/GenBank/DDBJ databases">
        <authorList>
            <person name="Kjaerup R.B."/>
            <person name="Dalgaard T.S."/>
            <person name="Juul-Madsen H.R."/>
        </authorList>
    </citation>
    <scope>NUCLEOTIDE SEQUENCE [LARGE SCALE GENOMIC DNA]</scope>
</reference>